<accession>A0ABM4B4H1</accession>
<sequence>MCLRNNTVNNKSFDEYIALQLKIYEQEKIISEYCEKITLIHEAMATQVLRSPENKEYLNEIFQPRVVHFMEKKNAKLIELEELKTKTFEKSHGPLVKKLDEVLCGLNVQRQAYYGKCFIGNHVHKMLKCPTSLQFDT</sequence>
<dbReference type="Proteomes" id="UP001652625">
    <property type="component" value="Chromosome 01"/>
</dbReference>
<organism evidence="1 4">
    <name type="scientific">Hydra vulgaris</name>
    <name type="common">Hydra</name>
    <name type="synonym">Hydra attenuata</name>
    <dbReference type="NCBI Taxonomy" id="6087"/>
    <lineage>
        <taxon>Eukaryota</taxon>
        <taxon>Metazoa</taxon>
        <taxon>Cnidaria</taxon>
        <taxon>Hydrozoa</taxon>
        <taxon>Hydroidolina</taxon>
        <taxon>Anthoathecata</taxon>
        <taxon>Aplanulata</taxon>
        <taxon>Hydridae</taxon>
        <taxon>Hydra</taxon>
    </lineage>
</organism>
<evidence type="ECO:0000313" key="4">
    <source>
        <dbReference type="RefSeq" id="XP_065643719.1"/>
    </source>
</evidence>
<keyword evidence="1" id="KW-1185">Reference proteome</keyword>
<gene>
    <name evidence="4" type="primary">LOC136075192</name>
    <name evidence="2" type="synonym">LOC136075176</name>
    <name evidence="3" type="synonym">LOC136075191</name>
</gene>
<evidence type="ECO:0000313" key="1">
    <source>
        <dbReference type="Proteomes" id="UP001652625"/>
    </source>
</evidence>
<name>A0ABM4B4H1_HYDVU</name>
<dbReference type="RefSeq" id="XP_065643719.1">
    <property type="nucleotide sequence ID" value="XM_065787647.1"/>
</dbReference>
<reference evidence="1 2" key="1">
    <citation type="submission" date="2025-05" db="UniProtKB">
        <authorList>
            <consortium name="RefSeq"/>
        </authorList>
    </citation>
    <scope>NUCLEOTIDE SEQUENCE [LARGE SCALE GENOMIC DNA]</scope>
</reference>
<dbReference type="RefSeq" id="XP_065643718.1">
    <property type="nucleotide sequence ID" value="XM_065787646.1"/>
</dbReference>
<dbReference type="RefSeq" id="XP_065643660.1">
    <property type="nucleotide sequence ID" value="XM_065787588.1"/>
</dbReference>
<evidence type="ECO:0000313" key="2">
    <source>
        <dbReference type="RefSeq" id="XP_065643660.1"/>
    </source>
</evidence>
<protein>
    <submittedName>
        <fullName evidence="2">Uncharacterized protein LOC136075176</fullName>
    </submittedName>
    <submittedName>
        <fullName evidence="3">Uncharacterized protein LOC136075191</fullName>
    </submittedName>
    <submittedName>
        <fullName evidence="4">Uncharacterized protein LOC136075192</fullName>
    </submittedName>
</protein>
<proteinExistence type="predicted"/>
<evidence type="ECO:0000313" key="3">
    <source>
        <dbReference type="RefSeq" id="XP_065643718.1"/>
    </source>
</evidence>
<dbReference type="GeneID" id="136075192"/>